<accession>A0ABV8SR74</accession>
<organism evidence="2 3">
    <name type="scientific">Steroidobacter flavus</name>
    <dbReference type="NCBI Taxonomy" id="1842136"/>
    <lineage>
        <taxon>Bacteria</taxon>
        <taxon>Pseudomonadati</taxon>
        <taxon>Pseudomonadota</taxon>
        <taxon>Gammaproteobacteria</taxon>
        <taxon>Steroidobacterales</taxon>
        <taxon>Steroidobacteraceae</taxon>
        <taxon>Steroidobacter</taxon>
    </lineage>
</organism>
<feature type="transmembrane region" description="Helical" evidence="1">
    <location>
        <begin position="148"/>
        <end position="168"/>
    </location>
</feature>
<keyword evidence="3" id="KW-1185">Reference proteome</keyword>
<gene>
    <name evidence="2" type="ORF">ACFPN2_09945</name>
</gene>
<dbReference type="PANTHER" id="PTHR43471">
    <property type="entry name" value="ABC TRANSPORTER PERMEASE"/>
    <property type="match status" value="1"/>
</dbReference>
<dbReference type="Proteomes" id="UP001595904">
    <property type="component" value="Unassembled WGS sequence"/>
</dbReference>
<dbReference type="EMBL" id="JBHSDU010000003">
    <property type="protein sequence ID" value="MFC4309402.1"/>
    <property type="molecule type" value="Genomic_DNA"/>
</dbReference>
<keyword evidence="1" id="KW-1133">Transmembrane helix</keyword>
<evidence type="ECO:0000313" key="2">
    <source>
        <dbReference type="EMBL" id="MFC4309402.1"/>
    </source>
</evidence>
<proteinExistence type="predicted"/>
<sequence length="483" mass="53269">MNPTFRRLLQLELRETLRQPLTWAVFGPLLIAMFIGAATGTAHVKREQAMLQTLAAERAAALSEAKAAAQRYSIPSDLKIEYHRDPTDAFGYMNWFLVTHAVKPPLPLGALALGQSDLYPSHVRIDFNSIFPDAAYDPGNPHELKLGAFDLAFVLIYLAPLALIAVTATRLTGEQDSGILRLIAAQPIAPWTVAAAKYGAIAIVSLAVIVGGTALSLAAQKQLVLDPLIGLIALAICLWVLLWISLSAWVASLWRGAIGSIVTLMLIWTTMAVLLPAGAALLVDIIHPAPSRISYIDSSRQAMDGFYGDEAEVHAAWLARFPEFAPEVVKSAEVKRFARDDYYRRTLLPQRDRFDSRTLAVQTTSDWLRLLSPAMMLDNMLQTAAGTDMRRHTNFLAAADAYSERLRRFFEPLALANAAHPQRSCEDCPGRLNFTRYDDVPSFEADVGVSAGLRWSAWTCLYLGILLVIFSAIASRRLRDWPL</sequence>
<feature type="transmembrane region" description="Helical" evidence="1">
    <location>
        <begin position="188"/>
        <end position="216"/>
    </location>
</feature>
<name>A0ABV8SR74_9GAMM</name>
<feature type="transmembrane region" description="Helical" evidence="1">
    <location>
        <begin position="20"/>
        <end position="42"/>
    </location>
</feature>
<feature type="transmembrane region" description="Helical" evidence="1">
    <location>
        <begin position="455"/>
        <end position="474"/>
    </location>
</feature>
<keyword evidence="1" id="KW-0812">Transmembrane</keyword>
<keyword evidence="1" id="KW-0472">Membrane</keyword>
<evidence type="ECO:0000313" key="3">
    <source>
        <dbReference type="Proteomes" id="UP001595904"/>
    </source>
</evidence>
<dbReference type="PANTHER" id="PTHR43471:SF1">
    <property type="entry name" value="ABC TRANSPORTER PERMEASE PROTEIN NOSY-RELATED"/>
    <property type="match status" value="1"/>
</dbReference>
<protein>
    <submittedName>
        <fullName evidence="2">DUF3526 domain-containing protein</fullName>
    </submittedName>
</protein>
<evidence type="ECO:0000256" key="1">
    <source>
        <dbReference type="SAM" id="Phobius"/>
    </source>
</evidence>
<comment type="caution">
    <text evidence="2">The sequence shown here is derived from an EMBL/GenBank/DDBJ whole genome shotgun (WGS) entry which is preliminary data.</text>
</comment>
<dbReference type="RefSeq" id="WP_380596456.1">
    <property type="nucleotide sequence ID" value="NZ_JBHSDU010000003.1"/>
</dbReference>
<feature type="transmembrane region" description="Helical" evidence="1">
    <location>
        <begin position="257"/>
        <end position="283"/>
    </location>
</feature>
<reference evidence="3" key="1">
    <citation type="journal article" date="2019" name="Int. J. Syst. Evol. Microbiol.">
        <title>The Global Catalogue of Microorganisms (GCM) 10K type strain sequencing project: providing services to taxonomists for standard genome sequencing and annotation.</title>
        <authorList>
            <consortium name="The Broad Institute Genomics Platform"/>
            <consortium name="The Broad Institute Genome Sequencing Center for Infectious Disease"/>
            <person name="Wu L."/>
            <person name="Ma J."/>
        </authorList>
    </citation>
    <scope>NUCLEOTIDE SEQUENCE [LARGE SCALE GENOMIC DNA]</scope>
    <source>
        <strain evidence="3">CGMCC 1.10759</strain>
    </source>
</reference>
<feature type="transmembrane region" description="Helical" evidence="1">
    <location>
        <begin position="228"/>
        <end position="251"/>
    </location>
</feature>
<dbReference type="Pfam" id="PF12679">
    <property type="entry name" value="ABC2_membrane_2"/>
    <property type="match status" value="1"/>
</dbReference>